<evidence type="ECO:0000256" key="7">
    <source>
        <dbReference type="ARBA" id="ARBA00023136"/>
    </source>
</evidence>
<dbReference type="InterPro" id="IPR007603">
    <property type="entry name" value="Choline_transptr-like"/>
</dbReference>
<comment type="subcellular location">
    <subcellularLocation>
        <location evidence="2 8">Cell membrane</location>
        <topology evidence="2 8">Multi-pass membrane protein</topology>
    </subcellularLocation>
</comment>
<dbReference type="PANTHER" id="PTHR12385:SF4">
    <property type="entry name" value="PROTEIN PNS1"/>
    <property type="match status" value="1"/>
</dbReference>
<feature type="transmembrane region" description="Helical" evidence="8">
    <location>
        <begin position="123"/>
        <end position="152"/>
    </location>
</feature>
<dbReference type="OrthoDB" id="44736at2759"/>
<feature type="transmembrane region" description="Helical" evidence="8">
    <location>
        <begin position="235"/>
        <end position="257"/>
    </location>
</feature>
<reference evidence="9 10" key="1">
    <citation type="submission" date="2017-04" db="EMBL/GenBank/DDBJ databases">
        <title>Genome sequencing of [Candida] sorbophila.</title>
        <authorList>
            <person name="Ahn J.O."/>
        </authorList>
    </citation>
    <scope>NUCLEOTIDE SEQUENCE [LARGE SCALE GENOMIC DNA]</scope>
    <source>
        <strain evidence="9 10">DS02</strain>
    </source>
</reference>
<keyword evidence="6 8" id="KW-1133">Transmembrane helix</keyword>
<keyword evidence="10" id="KW-1185">Reference proteome</keyword>
<keyword evidence="7 8" id="KW-0472">Membrane</keyword>
<dbReference type="RefSeq" id="XP_024665623.1">
    <property type="nucleotide sequence ID" value="XM_024809855.1"/>
</dbReference>
<sequence>MSTETKNTEDEPKVTQEADTPVQDYQAAWTDVLWVPVTFAIFVGYMVICSVDLNDYVKTGCFKHDKLENVVRLFDMNCFFVLIAGAVAAVIFSLIYYLLACFVTPQFVLVTMVLQLGFSLSKAVYAIIMGQWLSLGSSLVWIVFSTIVYWCVRRHISRATEMLRIVMTVAKSNPSIVIVSALGAVLSTAYALLTGMALMASYAKADSPDCSIQERQRTQPELVGSLIWVSFSNSLFLGLIKVVVRTAIGSVYGWYIYQQNPPRFPVVGGILRSLTYSFGSLCFASILLAIGMLVANIMASLAELFMGTGSDLSLIMLTISLSHGITIADWILGHFHNLVLTHVALYNDSYLTGVQKTIALIKKRPYPALLNECLAGGILTFGSWCIGMSATFVCYIYLRHIIPYPVEGIPFILSYVLGLGIEVGGVFTAPIASGVHAIFVAMSHDEVSLDADELNSREDHL</sequence>
<organism evidence="9 10">
    <name type="scientific">Wickerhamiella sorbophila</name>
    <dbReference type="NCBI Taxonomy" id="45607"/>
    <lineage>
        <taxon>Eukaryota</taxon>
        <taxon>Fungi</taxon>
        <taxon>Dikarya</taxon>
        <taxon>Ascomycota</taxon>
        <taxon>Saccharomycotina</taxon>
        <taxon>Dipodascomycetes</taxon>
        <taxon>Dipodascales</taxon>
        <taxon>Trichomonascaceae</taxon>
        <taxon>Wickerhamiella</taxon>
    </lineage>
</organism>
<dbReference type="GeneID" id="36517046"/>
<dbReference type="EMBL" id="NDIQ01000022">
    <property type="protein sequence ID" value="PRT55678.1"/>
    <property type="molecule type" value="Genomic_DNA"/>
</dbReference>
<feature type="transmembrane region" description="Helical" evidence="8">
    <location>
        <begin position="278"/>
        <end position="302"/>
    </location>
</feature>
<evidence type="ECO:0000256" key="6">
    <source>
        <dbReference type="ARBA" id="ARBA00022989"/>
    </source>
</evidence>
<evidence type="ECO:0000256" key="5">
    <source>
        <dbReference type="ARBA" id="ARBA00022692"/>
    </source>
</evidence>
<evidence type="ECO:0000256" key="2">
    <source>
        <dbReference type="ARBA" id="ARBA00004651"/>
    </source>
</evidence>
<evidence type="ECO:0000313" key="9">
    <source>
        <dbReference type="EMBL" id="PRT55678.1"/>
    </source>
</evidence>
<evidence type="ECO:0000256" key="1">
    <source>
        <dbReference type="ARBA" id="ARBA00002957"/>
    </source>
</evidence>
<evidence type="ECO:0000256" key="4">
    <source>
        <dbReference type="ARBA" id="ARBA00015388"/>
    </source>
</evidence>
<dbReference type="GO" id="GO:0005886">
    <property type="term" value="C:plasma membrane"/>
    <property type="evidence" value="ECO:0007669"/>
    <property type="project" value="UniProtKB-SubCell"/>
</dbReference>
<dbReference type="Proteomes" id="UP000238350">
    <property type="component" value="Unassembled WGS sequence"/>
</dbReference>
<dbReference type="Pfam" id="PF04515">
    <property type="entry name" value="Choline_transpo"/>
    <property type="match status" value="1"/>
</dbReference>
<evidence type="ECO:0000256" key="3">
    <source>
        <dbReference type="ARBA" id="ARBA00007168"/>
    </source>
</evidence>
<evidence type="ECO:0000313" key="10">
    <source>
        <dbReference type="Proteomes" id="UP000238350"/>
    </source>
</evidence>
<comment type="function">
    <text evidence="1 8">Probably involved in transport through the plasma membrane.</text>
</comment>
<name>A0A2T0FL13_9ASCO</name>
<dbReference type="PANTHER" id="PTHR12385">
    <property type="entry name" value="CHOLINE TRANSPORTER-LIKE (SLC FAMILY 44)"/>
    <property type="match status" value="1"/>
</dbReference>
<evidence type="ECO:0000256" key="8">
    <source>
        <dbReference type="RuleBase" id="RU368066"/>
    </source>
</evidence>
<feature type="transmembrane region" description="Helical" evidence="8">
    <location>
        <begin position="33"/>
        <end position="57"/>
    </location>
</feature>
<dbReference type="AlphaFoldDB" id="A0A2T0FL13"/>
<dbReference type="STRING" id="45607.A0A2T0FL13"/>
<feature type="transmembrane region" description="Helical" evidence="8">
    <location>
        <begin position="410"/>
        <end position="432"/>
    </location>
</feature>
<feature type="transmembrane region" description="Helical" evidence="8">
    <location>
        <begin position="78"/>
        <end position="103"/>
    </location>
</feature>
<protein>
    <recommendedName>
        <fullName evidence="4 8">Protein PNS1</fullName>
    </recommendedName>
</protein>
<comment type="caution">
    <text evidence="9">The sequence shown here is derived from an EMBL/GenBank/DDBJ whole genome shotgun (WGS) entry which is preliminary data.</text>
</comment>
<feature type="transmembrane region" description="Helical" evidence="8">
    <location>
        <begin position="373"/>
        <end position="398"/>
    </location>
</feature>
<comment type="similarity">
    <text evidence="3 8">Belongs to the CTL (choline transporter-like) family.</text>
</comment>
<feature type="transmembrane region" description="Helical" evidence="8">
    <location>
        <begin position="173"/>
        <end position="193"/>
    </location>
</feature>
<accession>A0A2T0FL13</accession>
<dbReference type="GO" id="GO:0022857">
    <property type="term" value="F:transmembrane transporter activity"/>
    <property type="evidence" value="ECO:0007669"/>
    <property type="project" value="UniProtKB-UniRule"/>
</dbReference>
<keyword evidence="5 8" id="KW-0812">Transmembrane</keyword>
<proteinExistence type="inferred from homology"/>
<gene>
    <name evidence="9" type="ORF">B9G98_03298</name>
</gene>